<name>A0A6J5T535_9CAUD</name>
<gene>
    <name evidence="2" type="ORF">UFOVP1661_14</name>
    <name evidence="1" type="ORF">UFOVP870_18</name>
</gene>
<sequence>MQESETDQMNDLQLFAPTRGLGQYREECAIDRNTVIISTSAKPTSASAALNALPKSGSKRRRVYEYLKQTGGATDEEIERALGISGNTVRPTRGSLVKDKFVYATELERPTLAGNMAIVWKAR</sequence>
<dbReference type="EMBL" id="LR796808">
    <property type="protein sequence ID" value="CAB4167393.1"/>
    <property type="molecule type" value="Genomic_DNA"/>
</dbReference>
<accession>A0A6J5T535</accession>
<dbReference type="SUPFAM" id="SSF46785">
    <property type="entry name" value="Winged helix' DNA-binding domain"/>
    <property type="match status" value="1"/>
</dbReference>
<dbReference type="InterPro" id="IPR036390">
    <property type="entry name" value="WH_DNA-bd_sf"/>
</dbReference>
<protein>
    <submittedName>
        <fullName evidence="2">Uncharacterized protein</fullName>
    </submittedName>
</protein>
<reference evidence="2" key="1">
    <citation type="submission" date="2020-05" db="EMBL/GenBank/DDBJ databases">
        <authorList>
            <person name="Chiriac C."/>
            <person name="Salcher M."/>
            <person name="Ghai R."/>
            <person name="Kavagutti S V."/>
        </authorList>
    </citation>
    <scope>NUCLEOTIDE SEQUENCE</scope>
</reference>
<evidence type="ECO:0000313" key="1">
    <source>
        <dbReference type="EMBL" id="CAB4167393.1"/>
    </source>
</evidence>
<organism evidence="2">
    <name type="scientific">uncultured Caudovirales phage</name>
    <dbReference type="NCBI Taxonomy" id="2100421"/>
    <lineage>
        <taxon>Viruses</taxon>
        <taxon>Duplodnaviria</taxon>
        <taxon>Heunggongvirae</taxon>
        <taxon>Uroviricota</taxon>
        <taxon>Caudoviricetes</taxon>
        <taxon>Peduoviridae</taxon>
        <taxon>Maltschvirus</taxon>
        <taxon>Maltschvirus maltsch</taxon>
    </lineage>
</organism>
<proteinExistence type="predicted"/>
<dbReference type="EMBL" id="LR797525">
    <property type="protein sequence ID" value="CAB4222892.1"/>
    <property type="molecule type" value="Genomic_DNA"/>
</dbReference>
<evidence type="ECO:0000313" key="2">
    <source>
        <dbReference type="EMBL" id="CAB4222892.1"/>
    </source>
</evidence>